<keyword evidence="10 11" id="KW-0119">Carbohydrate metabolism</keyword>
<dbReference type="CDD" id="cd09019">
    <property type="entry name" value="galactose_mutarotase_like"/>
    <property type="match status" value="1"/>
</dbReference>
<evidence type="ECO:0000256" key="9">
    <source>
        <dbReference type="ARBA" id="ARBA00023235"/>
    </source>
</evidence>
<gene>
    <name evidence="12" type="primary">galM</name>
    <name evidence="12" type="ORF">GCM10010993_36020</name>
</gene>
<organism evidence="12 13">
    <name type="scientific">Belliella aquatica</name>
    <dbReference type="NCBI Taxonomy" id="1323734"/>
    <lineage>
        <taxon>Bacteria</taxon>
        <taxon>Pseudomonadati</taxon>
        <taxon>Bacteroidota</taxon>
        <taxon>Cytophagia</taxon>
        <taxon>Cytophagales</taxon>
        <taxon>Cyclobacteriaceae</taxon>
        <taxon>Belliella</taxon>
    </lineage>
</organism>
<keyword evidence="8" id="KW-0106">Calcium</keyword>
<comment type="catalytic activity">
    <reaction evidence="1 11">
        <text>alpha-D-glucose = beta-D-glucose</text>
        <dbReference type="Rhea" id="RHEA:10264"/>
        <dbReference type="ChEBI" id="CHEBI:15903"/>
        <dbReference type="ChEBI" id="CHEBI:17925"/>
        <dbReference type="EC" id="5.1.3.3"/>
    </reaction>
</comment>
<dbReference type="Pfam" id="PF01263">
    <property type="entry name" value="Aldose_epim"/>
    <property type="match status" value="1"/>
</dbReference>
<comment type="caution">
    <text evidence="12">The sequence shown here is derived from an EMBL/GenBank/DDBJ whole genome shotgun (WGS) entry which is preliminary data.</text>
</comment>
<name>A0ABQ1N4Z2_9BACT</name>
<dbReference type="InterPro" id="IPR047215">
    <property type="entry name" value="Galactose_mutarotase-like"/>
</dbReference>
<evidence type="ECO:0000256" key="4">
    <source>
        <dbReference type="ARBA" id="ARBA00006206"/>
    </source>
</evidence>
<dbReference type="InterPro" id="IPR014718">
    <property type="entry name" value="GH-type_carb-bd"/>
</dbReference>
<dbReference type="InterPro" id="IPR018052">
    <property type="entry name" value="Ald1_epimerase_CS"/>
</dbReference>
<comment type="subunit">
    <text evidence="5">Monomer.</text>
</comment>
<comment type="cofactor">
    <cofactor evidence="2">
        <name>Ca(2+)</name>
        <dbReference type="ChEBI" id="CHEBI:29108"/>
    </cofactor>
</comment>
<sequence>MPAENTVSFEPFGIAPNGEEIQLYTLEIPGVIKASVMNYGATLTHLYVPDRAGKMEDVVLGFDDFEGYLSKEYLENYCYLGSTVGRIGGRIKGNQFELEGVTYKLNPNQGSTHLHGGKHGWDRKVWKASPFKNDKSIGVEFSLTSPEEEENYPGNIDFRVIYSIQSDGMLAIEYHGTTDKTTILNPTNHSYFNLSGDFSKDILNHKLQISAKHFLPVDDDSFPTGELEPVENTPFNFLKETEIGKSLGEENLQLKYGNGIDHSFAFDVRENCISLFEPQSGRVLEVDTTEPGVQVYTSNYLDGSIKGKNGIAYKKNAAICLETQHFPDSINQKEFPSVVLRPDESFFSKTTFKFSMR</sequence>
<evidence type="ECO:0000256" key="7">
    <source>
        <dbReference type="ARBA" id="ARBA00014165"/>
    </source>
</evidence>
<accession>A0ABQ1N4Z2</accession>
<evidence type="ECO:0000256" key="6">
    <source>
        <dbReference type="ARBA" id="ARBA00013185"/>
    </source>
</evidence>
<reference evidence="13" key="1">
    <citation type="journal article" date="2019" name="Int. J. Syst. Evol. Microbiol.">
        <title>The Global Catalogue of Microorganisms (GCM) 10K type strain sequencing project: providing services to taxonomists for standard genome sequencing and annotation.</title>
        <authorList>
            <consortium name="The Broad Institute Genomics Platform"/>
            <consortium name="The Broad Institute Genome Sequencing Center for Infectious Disease"/>
            <person name="Wu L."/>
            <person name="Ma J."/>
        </authorList>
    </citation>
    <scope>NUCLEOTIDE SEQUENCE [LARGE SCALE GENOMIC DNA]</scope>
    <source>
        <strain evidence="13">CGMCC 1.12479</strain>
    </source>
</reference>
<dbReference type="InterPro" id="IPR015443">
    <property type="entry name" value="Aldose_1-epimerase"/>
</dbReference>
<keyword evidence="9 11" id="KW-0413">Isomerase</keyword>
<evidence type="ECO:0000313" key="13">
    <source>
        <dbReference type="Proteomes" id="UP000635885"/>
    </source>
</evidence>
<dbReference type="EC" id="5.1.3.3" evidence="6 11"/>
<dbReference type="PANTHER" id="PTHR10091:SF0">
    <property type="entry name" value="GALACTOSE MUTAROTASE"/>
    <property type="match status" value="1"/>
</dbReference>
<proteinExistence type="inferred from homology"/>
<evidence type="ECO:0000256" key="3">
    <source>
        <dbReference type="ARBA" id="ARBA00005028"/>
    </source>
</evidence>
<dbReference type="InterPro" id="IPR008183">
    <property type="entry name" value="Aldose_1/G6P_1-epimerase"/>
</dbReference>
<dbReference type="NCBIfam" id="NF008277">
    <property type="entry name" value="PRK11055.1"/>
    <property type="match status" value="1"/>
</dbReference>
<evidence type="ECO:0000256" key="10">
    <source>
        <dbReference type="ARBA" id="ARBA00023277"/>
    </source>
</evidence>
<evidence type="ECO:0000313" key="12">
    <source>
        <dbReference type="EMBL" id="GGC54426.1"/>
    </source>
</evidence>
<dbReference type="PIRSF" id="PIRSF005096">
    <property type="entry name" value="GALM"/>
    <property type="match status" value="1"/>
</dbReference>
<protein>
    <recommendedName>
        <fullName evidence="7 11">Aldose 1-epimerase</fullName>
        <ecNumber evidence="6 11">5.1.3.3</ecNumber>
    </recommendedName>
</protein>
<evidence type="ECO:0000256" key="11">
    <source>
        <dbReference type="PIRNR" id="PIRNR005096"/>
    </source>
</evidence>
<evidence type="ECO:0000256" key="2">
    <source>
        <dbReference type="ARBA" id="ARBA00001913"/>
    </source>
</evidence>
<evidence type="ECO:0000256" key="5">
    <source>
        <dbReference type="ARBA" id="ARBA00011245"/>
    </source>
</evidence>
<dbReference type="RefSeq" id="WP_188444509.1">
    <property type="nucleotide sequence ID" value="NZ_BMFD01000025.1"/>
</dbReference>
<comment type="pathway">
    <text evidence="3 11">Carbohydrate metabolism; hexose metabolism.</text>
</comment>
<dbReference type="InterPro" id="IPR011013">
    <property type="entry name" value="Gal_mutarotase_sf_dom"/>
</dbReference>
<evidence type="ECO:0000256" key="8">
    <source>
        <dbReference type="ARBA" id="ARBA00022837"/>
    </source>
</evidence>
<evidence type="ECO:0000256" key="1">
    <source>
        <dbReference type="ARBA" id="ARBA00001614"/>
    </source>
</evidence>
<dbReference type="PROSITE" id="PS00545">
    <property type="entry name" value="ALDOSE_1_EPIMERASE"/>
    <property type="match status" value="1"/>
</dbReference>
<comment type="similarity">
    <text evidence="4 11">Belongs to the aldose epimerase family.</text>
</comment>
<dbReference type="SUPFAM" id="SSF74650">
    <property type="entry name" value="Galactose mutarotase-like"/>
    <property type="match status" value="1"/>
</dbReference>
<dbReference type="PANTHER" id="PTHR10091">
    <property type="entry name" value="ALDOSE-1-EPIMERASE"/>
    <property type="match status" value="1"/>
</dbReference>
<keyword evidence="13" id="KW-1185">Reference proteome</keyword>
<dbReference type="Gene3D" id="2.70.98.10">
    <property type="match status" value="1"/>
</dbReference>
<dbReference type="Proteomes" id="UP000635885">
    <property type="component" value="Unassembled WGS sequence"/>
</dbReference>
<dbReference type="EMBL" id="BMFD01000025">
    <property type="protein sequence ID" value="GGC54426.1"/>
    <property type="molecule type" value="Genomic_DNA"/>
</dbReference>